<dbReference type="Proteomes" id="UP000187283">
    <property type="component" value="Unassembled WGS sequence"/>
</dbReference>
<keyword evidence="2" id="KW-1185">Reference proteome</keyword>
<organism evidence="1 2">
    <name type="scientific">Smittium culicis</name>
    <dbReference type="NCBI Taxonomy" id="133412"/>
    <lineage>
        <taxon>Eukaryota</taxon>
        <taxon>Fungi</taxon>
        <taxon>Fungi incertae sedis</taxon>
        <taxon>Zoopagomycota</taxon>
        <taxon>Kickxellomycotina</taxon>
        <taxon>Harpellomycetes</taxon>
        <taxon>Harpellales</taxon>
        <taxon>Legeriomycetaceae</taxon>
        <taxon>Smittium</taxon>
    </lineage>
</organism>
<dbReference type="AlphaFoldDB" id="A0A1R1X7A1"/>
<name>A0A1R1X7A1_9FUNG</name>
<dbReference type="STRING" id="133412.A0A1R1X7A1"/>
<dbReference type="PANTHER" id="PTHR31635">
    <property type="entry name" value="REVERSE TRANSCRIPTASE DOMAIN-CONTAINING PROTEIN-RELATED"/>
    <property type="match status" value="1"/>
</dbReference>
<dbReference type="OrthoDB" id="2676751at2759"/>
<protein>
    <submittedName>
        <fullName evidence="1">LINE-1 retrotransposable element ORF2 protein</fullName>
    </submittedName>
</protein>
<reference evidence="1 2" key="1">
    <citation type="submission" date="2017-01" db="EMBL/GenBank/DDBJ databases">
        <authorList>
            <person name="Mah S.A."/>
            <person name="Swanson W.J."/>
            <person name="Moy G.W."/>
            <person name="Vacquier V.D."/>
        </authorList>
    </citation>
    <scope>NUCLEOTIDE SEQUENCE [LARGE SCALE GENOMIC DNA]</scope>
    <source>
        <strain evidence="1 2">GSMNP</strain>
    </source>
</reference>
<sequence length="149" mass="17285">MQLLDRNIEHNEIINAIEETPNNKAPGPDGLSFEFYKKFKKNVTNHLANIFNKMEMKKWNSINGGSTIVLIPKKGDLKDLRNYRPITLANSGEKIYTKILANRQQKFMSNLIYTRQSDSIKDRNMLDKIHSKNFLIENSKINPQITNGY</sequence>
<dbReference type="PANTHER" id="PTHR31635:SF196">
    <property type="entry name" value="REVERSE TRANSCRIPTASE DOMAIN-CONTAINING PROTEIN-RELATED"/>
    <property type="match status" value="1"/>
</dbReference>
<comment type="caution">
    <text evidence="1">The sequence shown here is derived from an EMBL/GenBank/DDBJ whole genome shotgun (WGS) entry which is preliminary data.</text>
</comment>
<gene>
    <name evidence="1" type="ORF">AYI70_g10299</name>
</gene>
<evidence type="ECO:0000313" key="1">
    <source>
        <dbReference type="EMBL" id="OMJ10480.1"/>
    </source>
</evidence>
<proteinExistence type="predicted"/>
<accession>A0A1R1X7A1</accession>
<dbReference type="EMBL" id="LSSN01004988">
    <property type="protein sequence ID" value="OMJ10480.1"/>
    <property type="molecule type" value="Genomic_DNA"/>
</dbReference>
<evidence type="ECO:0000313" key="2">
    <source>
        <dbReference type="Proteomes" id="UP000187283"/>
    </source>
</evidence>